<evidence type="ECO:0008006" key="3">
    <source>
        <dbReference type="Google" id="ProtNLM"/>
    </source>
</evidence>
<organism evidence="1 2">
    <name type="scientific">Thlaspi arvense</name>
    <name type="common">Field penny-cress</name>
    <dbReference type="NCBI Taxonomy" id="13288"/>
    <lineage>
        <taxon>Eukaryota</taxon>
        <taxon>Viridiplantae</taxon>
        <taxon>Streptophyta</taxon>
        <taxon>Embryophyta</taxon>
        <taxon>Tracheophyta</taxon>
        <taxon>Spermatophyta</taxon>
        <taxon>Magnoliopsida</taxon>
        <taxon>eudicotyledons</taxon>
        <taxon>Gunneridae</taxon>
        <taxon>Pentapetalae</taxon>
        <taxon>rosids</taxon>
        <taxon>malvids</taxon>
        <taxon>Brassicales</taxon>
        <taxon>Brassicaceae</taxon>
        <taxon>Thlaspideae</taxon>
        <taxon>Thlaspi</taxon>
    </lineage>
</organism>
<dbReference type="Proteomes" id="UP000836841">
    <property type="component" value="Chromosome 5"/>
</dbReference>
<gene>
    <name evidence="1" type="ORF">TAV2_LOCUS16559</name>
</gene>
<dbReference type="Gene3D" id="3.20.20.80">
    <property type="entry name" value="Glycosidases"/>
    <property type="match status" value="1"/>
</dbReference>
<sequence>MAIYSLQWRILPQIFSFLEPFNVSYDHRALIVASKRRMLISAGVHYPRATPEYNFEGRYDLVKLVGSSGLYHRSLRGTLGKFVKKIVTERSFTRLMPMINIRCFRSVRACIY</sequence>
<proteinExistence type="predicted"/>
<accession>A0AAU9SES4</accession>
<dbReference type="AlphaFoldDB" id="A0AAU9SES4"/>
<evidence type="ECO:0000313" key="1">
    <source>
        <dbReference type="EMBL" id="CAH2064649.1"/>
    </source>
</evidence>
<dbReference type="EMBL" id="OU466861">
    <property type="protein sequence ID" value="CAH2064649.1"/>
    <property type="molecule type" value="Genomic_DNA"/>
</dbReference>
<protein>
    <recommendedName>
        <fullName evidence="3">Beta-galactosidase</fullName>
    </recommendedName>
</protein>
<name>A0AAU9SES4_THLAR</name>
<keyword evidence="2" id="KW-1185">Reference proteome</keyword>
<reference evidence="1 2" key="1">
    <citation type="submission" date="2022-03" db="EMBL/GenBank/DDBJ databases">
        <authorList>
            <person name="Nunn A."/>
            <person name="Chopra R."/>
            <person name="Nunn A."/>
            <person name="Contreras Garrido A."/>
        </authorList>
    </citation>
    <scope>NUCLEOTIDE SEQUENCE [LARGE SCALE GENOMIC DNA]</scope>
</reference>
<evidence type="ECO:0000313" key="2">
    <source>
        <dbReference type="Proteomes" id="UP000836841"/>
    </source>
</evidence>